<dbReference type="SUPFAM" id="SSF51419">
    <property type="entry name" value="PLP-binding barrel"/>
    <property type="match status" value="1"/>
</dbReference>
<accession>A0ABV5CSC8</accession>
<feature type="domain" description="Alanine racemase N-terminal" evidence="4">
    <location>
        <begin position="39"/>
        <end position="249"/>
    </location>
</feature>
<dbReference type="Gene3D" id="3.20.20.10">
    <property type="entry name" value="Alanine racemase"/>
    <property type="match status" value="1"/>
</dbReference>
<evidence type="ECO:0000256" key="3">
    <source>
        <dbReference type="RuleBase" id="RU004514"/>
    </source>
</evidence>
<comment type="function">
    <text evidence="2">Pyridoxal 5'-phosphate (PLP)-binding protein, which is involved in PLP homeostasis.</text>
</comment>
<dbReference type="HAMAP" id="MF_02087">
    <property type="entry name" value="PLP_homeostasis"/>
    <property type="match status" value="1"/>
</dbReference>
<dbReference type="Proteomes" id="UP001582793">
    <property type="component" value="Unassembled WGS sequence"/>
</dbReference>
<dbReference type="RefSeq" id="WP_364221479.1">
    <property type="nucleotide sequence ID" value="NZ_JBCGDC010000045.1"/>
</dbReference>
<organism evidence="5 6">
    <name type="scientific">Polymorphospora lycopeni</name>
    <dbReference type="NCBI Taxonomy" id="3140240"/>
    <lineage>
        <taxon>Bacteria</taxon>
        <taxon>Bacillati</taxon>
        <taxon>Actinomycetota</taxon>
        <taxon>Actinomycetes</taxon>
        <taxon>Micromonosporales</taxon>
        <taxon>Micromonosporaceae</taxon>
        <taxon>Polymorphospora</taxon>
    </lineage>
</organism>
<dbReference type="InterPro" id="IPR001608">
    <property type="entry name" value="Ala_racemase_N"/>
</dbReference>
<keyword evidence="1 2" id="KW-0663">Pyridoxal phosphate</keyword>
<dbReference type="InterPro" id="IPR029066">
    <property type="entry name" value="PLP-binding_barrel"/>
</dbReference>
<proteinExistence type="inferred from homology"/>
<dbReference type="InterPro" id="IPR011078">
    <property type="entry name" value="PyrdxlP_homeostasis"/>
</dbReference>
<dbReference type="PANTHER" id="PTHR10146">
    <property type="entry name" value="PROLINE SYNTHETASE CO-TRANSCRIBED BACTERIAL HOMOLOG PROTEIN"/>
    <property type="match status" value="1"/>
</dbReference>
<evidence type="ECO:0000313" key="6">
    <source>
        <dbReference type="Proteomes" id="UP001582793"/>
    </source>
</evidence>
<name>A0ABV5CSC8_9ACTN</name>
<reference evidence="5 6" key="1">
    <citation type="submission" date="2024-04" db="EMBL/GenBank/DDBJ databases">
        <title>Polymorphospora sp. isolated from Baiyangdian Lake in Xiong'an New Area.</title>
        <authorList>
            <person name="Zhang X."/>
            <person name="Liu J."/>
        </authorList>
    </citation>
    <scope>NUCLEOTIDE SEQUENCE [LARGE SCALE GENOMIC DNA]</scope>
    <source>
        <strain evidence="5 6">2-325</strain>
    </source>
</reference>
<evidence type="ECO:0000259" key="4">
    <source>
        <dbReference type="Pfam" id="PF01168"/>
    </source>
</evidence>
<feature type="modified residue" description="N6-(pyridoxal phosphate)lysine" evidence="2">
    <location>
        <position position="47"/>
    </location>
</feature>
<dbReference type="EMBL" id="JBCGDC010000045">
    <property type="protein sequence ID" value="MFB6394815.1"/>
    <property type="molecule type" value="Genomic_DNA"/>
</dbReference>
<dbReference type="NCBIfam" id="TIGR00044">
    <property type="entry name" value="YggS family pyridoxal phosphate-dependent enzyme"/>
    <property type="match status" value="1"/>
</dbReference>
<comment type="caution">
    <text evidence="5">The sequence shown here is derived from an EMBL/GenBank/DDBJ whole genome shotgun (WGS) entry which is preliminary data.</text>
</comment>
<gene>
    <name evidence="5" type="ORF">AAFH96_17125</name>
</gene>
<sequence>MTESTQGREERRAELAAGLARTRARIADACAAAGRDRGEVTLIAVTKTYPASDVELLGGLGVTEVGENRDQEAAPKARAVAAAGTRVTWHFVGQLQRNKCRSVVGYADVVHSVDSVRLARALADAARRHRDRPLDVLVQVSVDGDPARGGALAPAWGADAVEADRRLDEVAAVVAGDGPLRLAGLMAVAPLGWQPTAAFERLAAIAARFRVDHPTATALSAGMSADLEEAIRYGATHVRVGSALLGMRPTLR</sequence>
<evidence type="ECO:0000313" key="5">
    <source>
        <dbReference type="EMBL" id="MFB6394815.1"/>
    </source>
</evidence>
<evidence type="ECO:0000256" key="2">
    <source>
        <dbReference type="HAMAP-Rule" id="MF_02087"/>
    </source>
</evidence>
<dbReference type="PROSITE" id="PS01211">
    <property type="entry name" value="UPF0001"/>
    <property type="match status" value="1"/>
</dbReference>
<evidence type="ECO:0000256" key="1">
    <source>
        <dbReference type="ARBA" id="ARBA00022898"/>
    </source>
</evidence>
<keyword evidence="6" id="KW-1185">Reference proteome</keyword>
<comment type="similarity">
    <text evidence="2 3">Belongs to the pyridoxal phosphate-binding protein YggS/PROSC family.</text>
</comment>
<protein>
    <recommendedName>
        <fullName evidence="2">Pyridoxal phosphate homeostasis protein</fullName>
        <shortName evidence="2">PLP homeostasis protein</shortName>
    </recommendedName>
</protein>
<dbReference type="PIRSF" id="PIRSF004848">
    <property type="entry name" value="YBL036c_PLPDEIII"/>
    <property type="match status" value="1"/>
</dbReference>
<dbReference type="Pfam" id="PF01168">
    <property type="entry name" value="Ala_racemase_N"/>
    <property type="match status" value="1"/>
</dbReference>
<dbReference type="PANTHER" id="PTHR10146:SF14">
    <property type="entry name" value="PYRIDOXAL PHOSPHATE HOMEOSTASIS PROTEIN"/>
    <property type="match status" value="1"/>
</dbReference>